<keyword evidence="1" id="KW-0808">Transferase</keyword>
<dbReference type="PROSITE" id="PS50206">
    <property type="entry name" value="RHODANESE_3"/>
    <property type="match status" value="2"/>
</dbReference>
<dbReference type="PANTHER" id="PTHR11364:SF27">
    <property type="entry name" value="SULFURTRANSFERASE"/>
    <property type="match status" value="1"/>
</dbReference>
<reference evidence="3" key="1">
    <citation type="submission" date="2021-06" db="EMBL/GenBank/DDBJ databases">
        <title>Complete genome sequence of Nocardioides sp. G188.</title>
        <authorList>
            <person name="Im W.-T."/>
        </authorList>
    </citation>
    <scope>NUCLEOTIDE SEQUENCE</scope>
    <source>
        <strain evidence="3">G188</strain>
    </source>
</reference>
<evidence type="ECO:0000313" key="4">
    <source>
        <dbReference type="Proteomes" id="UP000683575"/>
    </source>
</evidence>
<accession>A0A975T2Q1</accession>
<proteinExistence type="predicted"/>
<protein>
    <submittedName>
        <fullName evidence="3">Sulfurtransferase</fullName>
    </submittedName>
</protein>
<dbReference type="Proteomes" id="UP000683575">
    <property type="component" value="Chromosome"/>
</dbReference>
<dbReference type="GO" id="GO:0004792">
    <property type="term" value="F:thiosulfate-cyanide sulfurtransferase activity"/>
    <property type="evidence" value="ECO:0007669"/>
    <property type="project" value="TreeGrafter"/>
</dbReference>
<dbReference type="CDD" id="cd01448">
    <property type="entry name" value="TST_Repeat_1"/>
    <property type="match status" value="1"/>
</dbReference>
<sequence length="273" mass="28927">MRSLIRPDELAALLPDVTLLDVRYQLGRADGLEQYLAGHLPTAVYVDLGTDLADPPAEPVDDGGRHPLPDPDRFAEAMRRCGVSAGRTVVVYDDWSSMAATRAWWLLTFHGHRDVRVLDGGWAAWAGSGGAVGTDVPDVVPGDFRADPGHLPVVDAEGAARVAREGVLLDARAVERFRGEVEPVDPVAGHVPGAVSLPTAANLEDGHFRSVDDLSAQYAVTDGVDQVAAYCGSGVTATHDLFALHLLGRRGALYPGSWSGWVSDDARPVATGP</sequence>
<evidence type="ECO:0000256" key="1">
    <source>
        <dbReference type="ARBA" id="ARBA00022679"/>
    </source>
</evidence>
<feature type="domain" description="Rhodanese" evidence="2">
    <location>
        <begin position="162"/>
        <end position="270"/>
    </location>
</feature>
<evidence type="ECO:0000313" key="3">
    <source>
        <dbReference type="EMBL" id="QWZ10472.1"/>
    </source>
</evidence>
<dbReference type="InterPro" id="IPR045078">
    <property type="entry name" value="TST/MPST-like"/>
</dbReference>
<gene>
    <name evidence="3" type="ORF">KRR39_06825</name>
</gene>
<dbReference type="InterPro" id="IPR001763">
    <property type="entry name" value="Rhodanese-like_dom"/>
</dbReference>
<dbReference type="AlphaFoldDB" id="A0A975T2Q1"/>
<dbReference type="PANTHER" id="PTHR11364">
    <property type="entry name" value="THIOSULFATE SULFERTANSFERASE"/>
    <property type="match status" value="1"/>
</dbReference>
<dbReference type="EMBL" id="CP077062">
    <property type="protein sequence ID" value="QWZ10472.1"/>
    <property type="molecule type" value="Genomic_DNA"/>
</dbReference>
<dbReference type="KEGG" id="nps:KRR39_06825"/>
<dbReference type="CDD" id="cd01449">
    <property type="entry name" value="TST_Repeat_2"/>
    <property type="match status" value="1"/>
</dbReference>
<keyword evidence="4" id="KW-1185">Reference proteome</keyword>
<dbReference type="SMART" id="SM00450">
    <property type="entry name" value="RHOD"/>
    <property type="match status" value="2"/>
</dbReference>
<name>A0A975T2Q1_9ACTN</name>
<organism evidence="3 4">
    <name type="scientific">Nocardioides panacis</name>
    <dbReference type="NCBI Taxonomy" id="2849501"/>
    <lineage>
        <taxon>Bacteria</taxon>
        <taxon>Bacillati</taxon>
        <taxon>Actinomycetota</taxon>
        <taxon>Actinomycetes</taxon>
        <taxon>Propionibacteriales</taxon>
        <taxon>Nocardioidaceae</taxon>
        <taxon>Nocardioides</taxon>
    </lineage>
</organism>
<feature type="domain" description="Rhodanese" evidence="2">
    <location>
        <begin position="13"/>
        <end position="134"/>
    </location>
</feature>
<evidence type="ECO:0000259" key="2">
    <source>
        <dbReference type="PROSITE" id="PS50206"/>
    </source>
</evidence>
<dbReference type="Pfam" id="PF00581">
    <property type="entry name" value="Rhodanese"/>
    <property type="match status" value="2"/>
</dbReference>